<protein>
    <submittedName>
        <fullName evidence="2">Uncharacterized protein</fullName>
    </submittedName>
</protein>
<evidence type="ECO:0000313" key="2">
    <source>
        <dbReference type="EMBL" id="KAF2495795.1"/>
    </source>
</evidence>
<gene>
    <name evidence="2" type="ORF">BU16DRAFT_538429</name>
</gene>
<feature type="compositionally biased region" description="Polar residues" evidence="1">
    <location>
        <begin position="135"/>
        <end position="146"/>
    </location>
</feature>
<proteinExistence type="predicted"/>
<dbReference type="EMBL" id="MU004188">
    <property type="protein sequence ID" value="KAF2495795.1"/>
    <property type="molecule type" value="Genomic_DNA"/>
</dbReference>
<dbReference type="AlphaFoldDB" id="A0A6A6QTS3"/>
<accession>A0A6A6QTS3</accession>
<keyword evidence="3" id="KW-1185">Reference proteome</keyword>
<reference evidence="2" key="1">
    <citation type="journal article" date="2020" name="Stud. Mycol.">
        <title>101 Dothideomycetes genomes: a test case for predicting lifestyles and emergence of pathogens.</title>
        <authorList>
            <person name="Haridas S."/>
            <person name="Albert R."/>
            <person name="Binder M."/>
            <person name="Bloem J."/>
            <person name="Labutti K."/>
            <person name="Salamov A."/>
            <person name="Andreopoulos B."/>
            <person name="Baker S."/>
            <person name="Barry K."/>
            <person name="Bills G."/>
            <person name="Bluhm B."/>
            <person name="Cannon C."/>
            <person name="Castanera R."/>
            <person name="Culley D."/>
            <person name="Daum C."/>
            <person name="Ezra D."/>
            <person name="Gonzalez J."/>
            <person name="Henrissat B."/>
            <person name="Kuo A."/>
            <person name="Liang C."/>
            <person name="Lipzen A."/>
            <person name="Lutzoni F."/>
            <person name="Magnuson J."/>
            <person name="Mondo S."/>
            <person name="Nolan M."/>
            <person name="Ohm R."/>
            <person name="Pangilinan J."/>
            <person name="Park H.-J."/>
            <person name="Ramirez L."/>
            <person name="Alfaro M."/>
            <person name="Sun H."/>
            <person name="Tritt A."/>
            <person name="Yoshinaga Y."/>
            <person name="Zwiers L.-H."/>
            <person name="Turgeon B."/>
            <person name="Goodwin S."/>
            <person name="Spatafora J."/>
            <person name="Crous P."/>
            <person name="Grigoriev I."/>
        </authorList>
    </citation>
    <scope>NUCLEOTIDE SEQUENCE</scope>
    <source>
        <strain evidence="2">CBS 269.34</strain>
    </source>
</reference>
<sequence>MGSKVVLIYGAAATIEFTLTTSAAMCTTSISSLETAPSGAGRVTDRDYTCGFPELNAKVWHHYKILVSNLSPSSVAMARMIGRIAIWAQCFAQNGLVFRVRARSLENGAVVTSPVSFPPLISSPNPHTSKYIEQPPTTTNKTSPLSSICAKPPTKSVPAAAALIPFIPPAPNFAGLTRGWTSSAMEIQTVRDALISIVPRRRWRRVSSARRKSAWEGVE</sequence>
<dbReference type="Proteomes" id="UP000799750">
    <property type="component" value="Unassembled WGS sequence"/>
</dbReference>
<evidence type="ECO:0000256" key="1">
    <source>
        <dbReference type="SAM" id="MobiDB-lite"/>
    </source>
</evidence>
<name>A0A6A6QTS3_9PEZI</name>
<organism evidence="2 3">
    <name type="scientific">Lophium mytilinum</name>
    <dbReference type="NCBI Taxonomy" id="390894"/>
    <lineage>
        <taxon>Eukaryota</taxon>
        <taxon>Fungi</taxon>
        <taxon>Dikarya</taxon>
        <taxon>Ascomycota</taxon>
        <taxon>Pezizomycotina</taxon>
        <taxon>Dothideomycetes</taxon>
        <taxon>Pleosporomycetidae</taxon>
        <taxon>Mytilinidiales</taxon>
        <taxon>Mytilinidiaceae</taxon>
        <taxon>Lophium</taxon>
    </lineage>
</organism>
<feature type="region of interest" description="Disordered" evidence="1">
    <location>
        <begin position="126"/>
        <end position="147"/>
    </location>
</feature>
<evidence type="ECO:0000313" key="3">
    <source>
        <dbReference type="Proteomes" id="UP000799750"/>
    </source>
</evidence>